<dbReference type="Proteomes" id="UP000481153">
    <property type="component" value="Unassembled WGS sequence"/>
</dbReference>
<evidence type="ECO:0000313" key="3">
    <source>
        <dbReference type="Proteomes" id="UP000481153"/>
    </source>
</evidence>
<accession>A0A6G0WYZ4</accession>
<protein>
    <submittedName>
        <fullName evidence="2">Uncharacterized protein</fullName>
    </submittedName>
</protein>
<dbReference type="EMBL" id="VJMJ01000128">
    <property type="protein sequence ID" value="KAF0732816.1"/>
    <property type="molecule type" value="Genomic_DNA"/>
</dbReference>
<feature type="compositionally biased region" description="Low complexity" evidence="1">
    <location>
        <begin position="268"/>
        <end position="283"/>
    </location>
</feature>
<gene>
    <name evidence="2" type="ORF">Ae201684_010146</name>
</gene>
<organism evidence="2 3">
    <name type="scientific">Aphanomyces euteiches</name>
    <dbReference type="NCBI Taxonomy" id="100861"/>
    <lineage>
        <taxon>Eukaryota</taxon>
        <taxon>Sar</taxon>
        <taxon>Stramenopiles</taxon>
        <taxon>Oomycota</taxon>
        <taxon>Saprolegniomycetes</taxon>
        <taxon>Saprolegniales</taxon>
        <taxon>Verrucalvaceae</taxon>
        <taxon>Aphanomyces</taxon>
    </lineage>
</organism>
<evidence type="ECO:0000313" key="2">
    <source>
        <dbReference type="EMBL" id="KAF0732816.1"/>
    </source>
</evidence>
<proteinExistence type="predicted"/>
<keyword evidence="3" id="KW-1185">Reference proteome</keyword>
<evidence type="ECO:0000256" key="1">
    <source>
        <dbReference type="SAM" id="MobiDB-lite"/>
    </source>
</evidence>
<feature type="region of interest" description="Disordered" evidence="1">
    <location>
        <begin position="260"/>
        <end position="320"/>
    </location>
</feature>
<comment type="caution">
    <text evidence="2">The sequence shown here is derived from an EMBL/GenBank/DDBJ whole genome shotgun (WGS) entry which is preliminary data.</text>
</comment>
<dbReference type="VEuPathDB" id="FungiDB:AeMF1_013120"/>
<sequence length="599" mass="66686">MPTRLSAESSKPVQTSQLALVVEKPLPLHAFPDEFIECTLRLQHSEQVTLPISFHVALVHADTKLTTETTSHLALDPSTPLVFTTDVCTFRFQMRNVVNNMCLRCYLPDPHHMVSVMTSAFTIVQEKLVVTEQPPDVWFKDEGGRDKCMTIQVQVQAAPGRAVSPRIIPLELSLLYDSGEVVQASASATSPSSGILKLFPDLRPNITDGNVRISFRIEDVSKNHQNHSFMLKIAPESSNVYADIASVCTAPVAIRSKRNKRRLAGLKSPSNASTSSPSASARPRMLPTPVHATPTHEKATPGGARRTHPSSTPHNLPRARPSWLDTMEEWTIIGYEVHADGSMNKDAPIYRCMACMALNDSSHHRAHSPSCDYFRSRQQHYTPRPHRVQTPHMVYGYNHQAYTPSANTNQTPVGSAYTPTNHAAYTPTNQASHVFGKPEPNIFLTPAKPHTPSPAEATAAKPMMTMEMYLQVMNMANNNANAQIFTQESCVAYIWAQMQSDMRGDKMGLAAFDQYRQLIGFYKENQNVTQQEQQQQRPQMVFSPLSEFPFCDATAICSGLESAVQYGSPAVFALSKYMGNLVKLQEEALMHYWSQNLMQ</sequence>
<dbReference type="AlphaFoldDB" id="A0A6G0WYZ4"/>
<name>A0A6G0WYZ4_9STRA</name>
<reference evidence="2 3" key="1">
    <citation type="submission" date="2019-07" db="EMBL/GenBank/DDBJ databases">
        <title>Genomics analysis of Aphanomyces spp. identifies a new class of oomycete effector associated with host adaptation.</title>
        <authorList>
            <person name="Gaulin E."/>
        </authorList>
    </citation>
    <scope>NUCLEOTIDE SEQUENCE [LARGE SCALE GENOMIC DNA]</scope>
    <source>
        <strain evidence="2 3">ATCC 201684</strain>
    </source>
</reference>